<keyword evidence="3" id="KW-1185">Reference proteome</keyword>
<dbReference type="RefSeq" id="WP_083561536.1">
    <property type="nucleotide sequence ID" value="NZ_AQQV01000002.1"/>
</dbReference>
<feature type="transmembrane region" description="Helical" evidence="1">
    <location>
        <begin position="17"/>
        <end position="36"/>
    </location>
</feature>
<protein>
    <submittedName>
        <fullName evidence="2">Uncharacterized protein</fullName>
    </submittedName>
</protein>
<comment type="caution">
    <text evidence="2">The sequence shown here is derived from an EMBL/GenBank/DDBJ whole genome shotgun (WGS) entry which is preliminary data.</text>
</comment>
<dbReference type="AlphaFoldDB" id="A0A1Y1SE77"/>
<keyword evidence="1" id="KW-1133">Transmembrane helix</keyword>
<dbReference type="EMBL" id="AQQV01000002">
    <property type="protein sequence ID" value="ORE87290.1"/>
    <property type="molecule type" value="Genomic_DNA"/>
</dbReference>
<proteinExistence type="predicted"/>
<feature type="transmembrane region" description="Helical" evidence="1">
    <location>
        <begin position="67"/>
        <end position="89"/>
    </location>
</feature>
<gene>
    <name evidence="2" type="ORF">ATO7_09622</name>
</gene>
<evidence type="ECO:0000313" key="3">
    <source>
        <dbReference type="Proteomes" id="UP000192342"/>
    </source>
</evidence>
<feature type="transmembrane region" description="Helical" evidence="1">
    <location>
        <begin position="42"/>
        <end position="60"/>
    </location>
</feature>
<dbReference type="Proteomes" id="UP000192342">
    <property type="component" value="Unassembled WGS sequence"/>
</dbReference>
<evidence type="ECO:0000256" key="1">
    <source>
        <dbReference type="SAM" id="Phobius"/>
    </source>
</evidence>
<dbReference type="STRING" id="1317117.ATO7_09622"/>
<accession>A0A1Y1SE77</accession>
<keyword evidence="1" id="KW-0812">Transmembrane</keyword>
<sequence>MFRTDPQTSTSSARSRWLRRGTIALLLIVLTGTSVFEKSVTLLLWLLFIFSLVFAPIAVWRKRLGWLECGAATGITAALFAVLISRVYLAPMQCETPTQHPYAITLVRSGEPAKNAAASVDNDGQSISLSLSLGADPARRFVALDRIDPSTIQARAGVTAELLESHTSFYVPTDLWIAAAEPASIEADQITVWRMPVFYRADDDFHPAGDVTGVVTLPAHSAVQAKPFHLLRSLPGNAGSTRKRELGRYSYDAWLESVFRTARPPSHLEKYRAIKDRCWPDWIIDQDIPS</sequence>
<reference evidence="2 3" key="1">
    <citation type="submission" date="2013-04" db="EMBL/GenBank/DDBJ databases">
        <title>Oceanococcus atlanticus 22II-S10r2 Genome Sequencing.</title>
        <authorList>
            <person name="Lai Q."/>
            <person name="Li G."/>
            <person name="Shao Z."/>
        </authorList>
    </citation>
    <scope>NUCLEOTIDE SEQUENCE [LARGE SCALE GENOMIC DNA]</scope>
    <source>
        <strain evidence="2 3">22II-S10r2</strain>
    </source>
</reference>
<keyword evidence="1" id="KW-0472">Membrane</keyword>
<name>A0A1Y1SE77_9GAMM</name>
<organism evidence="2 3">
    <name type="scientific">Oceanococcus atlanticus</name>
    <dbReference type="NCBI Taxonomy" id="1317117"/>
    <lineage>
        <taxon>Bacteria</taxon>
        <taxon>Pseudomonadati</taxon>
        <taxon>Pseudomonadota</taxon>
        <taxon>Gammaproteobacteria</taxon>
        <taxon>Chromatiales</taxon>
        <taxon>Oceanococcaceae</taxon>
        <taxon>Oceanococcus</taxon>
    </lineage>
</organism>
<evidence type="ECO:0000313" key="2">
    <source>
        <dbReference type="EMBL" id="ORE87290.1"/>
    </source>
</evidence>